<comment type="caution">
    <text evidence="1">The sequence shown here is derived from an EMBL/GenBank/DDBJ whole genome shotgun (WGS) entry which is preliminary data.</text>
</comment>
<dbReference type="KEGG" id="smy:BJP26_04210"/>
<evidence type="ECO:0000313" key="1">
    <source>
        <dbReference type="EMBL" id="KZB93729.1"/>
    </source>
</evidence>
<keyword evidence="2" id="KW-1185">Reference proteome</keyword>
<protein>
    <recommendedName>
        <fullName evidence="3">TonB C-terminal domain-containing protein</fullName>
    </recommendedName>
</protein>
<sequence>MPFSTKFGEDCGMMATVLVSAFLTLQTGAPQTQPVPRWAVKIDPAHCQLERSGDPAAASLIVDTIPGSDSYRVFILNGERQGAAPLGPGSLLFAPSQASLAGLTRASVLPDGRTVARMEGVEPAVLDDMAGADTIALTIGSKVAGTVSIPNAAKAIAALRACSADQLIAWGADAAQFAPGGRPPIAVKSRDEWIPNRDLVTLAATSGKADIDATFRVAVSPDGSITDCRAVTDRTASTVVKTACGPVLNKTLFTPARDPAGAAVKGVATFRVQLVTQFSVIREPARR</sequence>
<accession>A0A175XZV2</accession>
<dbReference type="STRING" id="621456.BJP26_04210"/>
<proteinExistence type="predicted"/>
<gene>
    <name evidence="1" type="ORF">AVM11_11365</name>
</gene>
<dbReference type="Proteomes" id="UP000078460">
    <property type="component" value="Unassembled WGS sequence"/>
</dbReference>
<organism evidence="1 2">
    <name type="scientific">Sphingomonas melonis TY</name>
    <dbReference type="NCBI Taxonomy" id="621456"/>
    <lineage>
        <taxon>Bacteria</taxon>
        <taxon>Pseudomonadati</taxon>
        <taxon>Pseudomonadota</taxon>
        <taxon>Alphaproteobacteria</taxon>
        <taxon>Sphingomonadales</taxon>
        <taxon>Sphingomonadaceae</taxon>
        <taxon>Sphingomonas</taxon>
    </lineage>
</organism>
<dbReference type="AlphaFoldDB" id="A0A175XZV2"/>
<reference evidence="1" key="1">
    <citation type="submission" date="2016-03" db="EMBL/GenBank/DDBJ databases">
        <title>Sphingomonas melonis TY, whole genome shotgun sequencing.</title>
        <authorList>
            <person name="Wang H."/>
            <person name="Zhu P."/>
        </authorList>
    </citation>
    <scope>NUCLEOTIDE SEQUENCE [LARGE SCALE GENOMIC DNA]</scope>
    <source>
        <strain evidence="1">TY</strain>
    </source>
</reference>
<name>A0A175XZV2_9SPHN</name>
<dbReference type="EMBL" id="LQCK02000067">
    <property type="protein sequence ID" value="KZB93729.1"/>
    <property type="molecule type" value="Genomic_DNA"/>
</dbReference>
<evidence type="ECO:0008006" key="3">
    <source>
        <dbReference type="Google" id="ProtNLM"/>
    </source>
</evidence>
<evidence type="ECO:0000313" key="2">
    <source>
        <dbReference type="Proteomes" id="UP000078460"/>
    </source>
</evidence>